<dbReference type="PANTHER" id="PTHR18929:SF132">
    <property type="entry name" value="PROTEIN DISULFIDE-ISOMERASE A3"/>
    <property type="match status" value="1"/>
</dbReference>
<evidence type="ECO:0000256" key="8">
    <source>
        <dbReference type="SAM" id="SignalP"/>
    </source>
</evidence>
<evidence type="ECO:0000256" key="3">
    <source>
        <dbReference type="ARBA" id="ARBA00006347"/>
    </source>
</evidence>
<dbReference type="Proteomes" id="UP001149090">
    <property type="component" value="Unassembled WGS sequence"/>
</dbReference>
<evidence type="ECO:0000256" key="1">
    <source>
        <dbReference type="ARBA" id="ARBA00001182"/>
    </source>
</evidence>
<feature type="signal peptide" evidence="8">
    <location>
        <begin position="1"/>
        <end position="21"/>
    </location>
</feature>
<keyword evidence="11" id="KW-1185">Reference proteome</keyword>
<name>A0A9Q0LN59_ANAIG</name>
<accession>A0A9Q0LN59</accession>
<evidence type="ECO:0000313" key="11">
    <source>
        <dbReference type="Proteomes" id="UP001149090"/>
    </source>
</evidence>
<comment type="catalytic activity">
    <reaction evidence="1">
        <text>Catalyzes the rearrangement of -S-S- bonds in proteins.</text>
        <dbReference type="EC" id="5.3.4.1"/>
    </reaction>
</comment>
<dbReference type="SUPFAM" id="SSF52833">
    <property type="entry name" value="Thioredoxin-like"/>
    <property type="match status" value="4"/>
</dbReference>
<dbReference type="Gene3D" id="3.40.30.10">
    <property type="entry name" value="Glutaredoxin"/>
    <property type="match status" value="4"/>
</dbReference>
<comment type="similarity">
    <text evidence="3">Belongs to the protein disulfide isomerase family.</text>
</comment>
<feature type="chain" id="PRO_5040485412" description="protein disulfide-isomerase" evidence="8">
    <location>
        <begin position="22"/>
        <end position="468"/>
    </location>
</feature>
<dbReference type="GO" id="GO:0003756">
    <property type="term" value="F:protein disulfide isomerase activity"/>
    <property type="evidence" value="ECO:0007669"/>
    <property type="project" value="UniProtKB-EC"/>
</dbReference>
<evidence type="ECO:0000256" key="2">
    <source>
        <dbReference type="ARBA" id="ARBA00004319"/>
    </source>
</evidence>
<dbReference type="InterPro" id="IPR013766">
    <property type="entry name" value="Thioredoxin_domain"/>
</dbReference>
<protein>
    <recommendedName>
        <fullName evidence="4">protein disulfide-isomerase</fullName>
        <ecNumber evidence="4">5.3.4.1</ecNumber>
    </recommendedName>
</protein>
<evidence type="ECO:0000256" key="6">
    <source>
        <dbReference type="ARBA" id="ARBA00023235"/>
    </source>
</evidence>
<evidence type="ECO:0000259" key="9">
    <source>
        <dbReference type="Pfam" id="PF00085"/>
    </source>
</evidence>
<organism evidence="10 11">
    <name type="scientific">Anaeramoeba ignava</name>
    <name type="common">Anaerobic marine amoeba</name>
    <dbReference type="NCBI Taxonomy" id="1746090"/>
    <lineage>
        <taxon>Eukaryota</taxon>
        <taxon>Metamonada</taxon>
        <taxon>Anaeramoebidae</taxon>
        <taxon>Anaeramoeba</taxon>
    </lineage>
</organism>
<dbReference type="PANTHER" id="PTHR18929">
    <property type="entry name" value="PROTEIN DISULFIDE ISOMERASE"/>
    <property type="match status" value="1"/>
</dbReference>
<evidence type="ECO:0000256" key="5">
    <source>
        <dbReference type="ARBA" id="ARBA00022824"/>
    </source>
</evidence>
<reference evidence="10" key="1">
    <citation type="submission" date="2022-10" db="EMBL/GenBank/DDBJ databases">
        <title>Novel sulphate-reducing endosymbionts in the free-living metamonad Anaeramoeba.</title>
        <authorList>
            <person name="Jerlstrom-Hultqvist J."/>
            <person name="Cepicka I."/>
            <person name="Gallot-Lavallee L."/>
            <person name="Salas-Leiva D."/>
            <person name="Curtis B.A."/>
            <person name="Zahonova K."/>
            <person name="Pipaliya S."/>
            <person name="Dacks J."/>
            <person name="Roger A.J."/>
        </authorList>
    </citation>
    <scope>NUCLEOTIDE SEQUENCE</scope>
    <source>
        <strain evidence="10">BMAN</strain>
    </source>
</reference>
<dbReference type="Pfam" id="PF13848">
    <property type="entry name" value="Thioredoxin_6"/>
    <property type="match status" value="1"/>
</dbReference>
<keyword evidence="8" id="KW-0732">Signal</keyword>
<dbReference type="GO" id="GO:0034976">
    <property type="term" value="P:response to endoplasmic reticulum stress"/>
    <property type="evidence" value="ECO:0007669"/>
    <property type="project" value="TreeGrafter"/>
</dbReference>
<proteinExistence type="inferred from homology"/>
<dbReference type="CDD" id="cd02982">
    <property type="entry name" value="PDI_b'_family"/>
    <property type="match status" value="1"/>
</dbReference>
<keyword evidence="6 10" id="KW-0413">Isomerase</keyword>
<keyword evidence="5" id="KW-0256">Endoplasmic reticulum</keyword>
<dbReference type="InterPro" id="IPR036249">
    <property type="entry name" value="Thioredoxin-like_sf"/>
</dbReference>
<dbReference type="EC" id="5.3.4.1" evidence="4"/>
<evidence type="ECO:0000313" key="10">
    <source>
        <dbReference type="EMBL" id="KAJ5075454.1"/>
    </source>
</evidence>
<dbReference type="EMBL" id="JAPDFW010000065">
    <property type="protein sequence ID" value="KAJ5075454.1"/>
    <property type="molecule type" value="Genomic_DNA"/>
</dbReference>
<evidence type="ECO:0000256" key="4">
    <source>
        <dbReference type="ARBA" id="ARBA00012723"/>
    </source>
</evidence>
<dbReference type="AlphaFoldDB" id="A0A9Q0LN59"/>
<keyword evidence="7" id="KW-0676">Redox-active center</keyword>
<comment type="caution">
    <text evidence="10">The sequence shown here is derived from an EMBL/GenBank/DDBJ whole genome shotgun (WGS) entry which is preliminary data.</text>
</comment>
<dbReference type="Pfam" id="PF00085">
    <property type="entry name" value="Thioredoxin"/>
    <property type="match status" value="1"/>
</dbReference>
<gene>
    <name evidence="10" type="ORF">M0811_07424</name>
</gene>
<dbReference type="GO" id="GO:0005788">
    <property type="term" value="C:endoplasmic reticulum lumen"/>
    <property type="evidence" value="ECO:0007669"/>
    <property type="project" value="UniProtKB-SubCell"/>
</dbReference>
<dbReference type="GO" id="GO:0006457">
    <property type="term" value="P:protein folding"/>
    <property type="evidence" value="ECO:0007669"/>
    <property type="project" value="TreeGrafter"/>
</dbReference>
<dbReference type="OrthoDB" id="72053at2759"/>
<sequence>MNHFIFFFLFILISCQNKTNPIFSLNELNFDQFLSYESIKIILFSKTNISEQILKNLQFVATTFQDLKFGVLNIEENQKISNQFNISKTPLLKIFKEKNSFIDYPFDIEITPLVLYLAKIRYSWFTFLNSNEDIERFLWEFPYVSIFFLNELNTNYLNIIENLSKREDLVTFLFGVIVNASSEIKKIWQIKKTPSILFYRHFDDDLIVHYLENFTEKPILEFLVQNFQPVLEELTENNIKEFIEKEKEPVAIASFDYENKYYLMSSFTQLAKYFKNQIKFAWFDINRFPRLGQFFGFKSQETNFIIVESWVNRKFYPFNSERFEKVEEFITKFLNKKLEYNHRSEPETNLDFKDNILKVAYTTWNKSIIENENNVLVLITSKLHQTCQEFQPIFKQLAKFFEKKNNLIFAQIDISQNDLPDNFHYNFLPSIFLFKKNEKNEPIEFKESKNLEELKKFLLKELKEEKEL</sequence>
<feature type="domain" description="Thioredoxin" evidence="9">
    <location>
        <begin position="357"/>
        <end position="458"/>
    </location>
</feature>
<dbReference type="OMA" id="GKASPYK"/>
<comment type="subcellular location">
    <subcellularLocation>
        <location evidence="2">Endoplasmic reticulum lumen</location>
    </subcellularLocation>
</comment>
<evidence type="ECO:0000256" key="7">
    <source>
        <dbReference type="ARBA" id="ARBA00023284"/>
    </source>
</evidence>